<name>E0IAP4_9BACL</name>
<dbReference type="OrthoDB" id="9850176at2"/>
<proteinExistence type="predicted"/>
<evidence type="ECO:0000256" key="1">
    <source>
        <dbReference type="SAM" id="Phobius"/>
    </source>
</evidence>
<evidence type="ECO:0000313" key="3">
    <source>
        <dbReference type="Proteomes" id="UP000005387"/>
    </source>
</evidence>
<gene>
    <name evidence="2" type="ORF">PaecuDRAFT_2884</name>
</gene>
<keyword evidence="1" id="KW-0472">Membrane</keyword>
<evidence type="ECO:0008006" key="4">
    <source>
        <dbReference type="Google" id="ProtNLM"/>
    </source>
</evidence>
<dbReference type="RefSeq" id="WP_006038874.1">
    <property type="nucleotide sequence ID" value="NZ_AEDD01000007.1"/>
</dbReference>
<keyword evidence="1" id="KW-1133">Transmembrane helix</keyword>
<dbReference type="EMBL" id="AEDD01000007">
    <property type="protein sequence ID" value="EFM10448.1"/>
    <property type="molecule type" value="Genomic_DNA"/>
</dbReference>
<feature type="transmembrane region" description="Helical" evidence="1">
    <location>
        <begin position="12"/>
        <end position="30"/>
    </location>
</feature>
<organism evidence="2 3">
    <name type="scientific">Paenibacillus curdlanolyticus YK9</name>
    <dbReference type="NCBI Taxonomy" id="717606"/>
    <lineage>
        <taxon>Bacteria</taxon>
        <taxon>Bacillati</taxon>
        <taxon>Bacillota</taxon>
        <taxon>Bacilli</taxon>
        <taxon>Bacillales</taxon>
        <taxon>Paenibacillaceae</taxon>
        <taxon>Paenibacillus</taxon>
    </lineage>
</organism>
<keyword evidence="1" id="KW-0812">Transmembrane</keyword>
<accession>E0IAP4</accession>
<reference evidence="2 3" key="1">
    <citation type="submission" date="2010-07" db="EMBL/GenBank/DDBJ databases">
        <title>The draft genome of Paenibacillus curdlanolyticus YK9.</title>
        <authorList>
            <consortium name="US DOE Joint Genome Institute (JGI-PGF)"/>
            <person name="Lucas S."/>
            <person name="Copeland A."/>
            <person name="Lapidus A."/>
            <person name="Cheng J.-F."/>
            <person name="Bruce D."/>
            <person name="Goodwin L."/>
            <person name="Pitluck S."/>
            <person name="Land M.L."/>
            <person name="Hauser L."/>
            <person name="Chang Y.-J."/>
            <person name="Jeffries C."/>
            <person name="Anderson I.J."/>
            <person name="Johnson E."/>
            <person name="Loganathan U."/>
            <person name="Mulhopadhyay B."/>
            <person name="Kyrpides N."/>
            <person name="Woyke T.J."/>
        </authorList>
    </citation>
    <scope>NUCLEOTIDE SEQUENCE [LARGE SCALE GENOMIC DNA]</scope>
    <source>
        <strain evidence="2 3">YK9</strain>
    </source>
</reference>
<evidence type="ECO:0000313" key="2">
    <source>
        <dbReference type="EMBL" id="EFM10448.1"/>
    </source>
</evidence>
<dbReference type="AlphaFoldDB" id="E0IAP4"/>
<dbReference type="Proteomes" id="UP000005387">
    <property type="component" value="Unassembled WGS sequence"/>
</dbReference>
<protein>
    <recommendedName>
        <fullName evidence="4">DUF5590 domain-containing protein</fullName>
    </recommendedName>
</protein>
<keyword evidence="3" id="KW-1185">Reference proteome</keyword>
<sequence>MTKRNSSISMSLLIVVAVLAAIVFGGYHWFESKMTDRPVPKERTVEEHFNASDVKLLGPAYTDMLQTSPYYYAFEGTKDGNTIVIIVDQNFGRSGANPLVEQSYVIIYPQIKNTNRIEVSDGQRHYEAAVTKKIISSDGKPVNLVFESEGKSINTYDWGLQLLKDY</sequence>